<accession>A0AAE3XBI4</accession>
<dbReference type="EMBL" id="JAVDQK010000005">
    <property type="protein sequence ID" value="MDR6218745.1"/>
    <property type="molecule type" value="Genomic_DNA"/>
</dbReference>
<sequence>MTTLTPLMLNHPVSRFLANSDRVSPHLHAQRHAAHLN</sequence>
<reference evidence="1" key="1">
    <citation type="submission" date="2023-07" db="EMBL/GenBank/DDBJ databases">
        <title>Sorghum-associated microbial communities from plants grown in Nebraska, USA.</title>
        <authorList>
            <person name="Schachtman D."/>
        </authorList>
    </citation>
    <scope>NUCLEOTIDE SEQUENCE</scope>
    <source>
        <strain evidence="1">BE330</strain>
    </source>
</reference>
<name>A0AAE3XBI4_9DEIO</name>
<proteinExistence type="predicted"/>
<comment type="caution">
    <text evidence="1">The sequence shown here is derived from an EMBL/GenBank/DDBJ whole genome shotgun (WGS) entry which is preliminary data.</text>
</comment>
<gene>
    <name evidence="1" type="ORF">J2Y00_002342</name>
</gene>
<dbReference type="AlphaFoldDB" id="A0AAE3XBI4"/>
<organism evidence="1 2">
    <name type="scientific">Deinococcus soli</name>
    <name type="common">ex Cha et al. 2016</name>
    <dbReference type="NCBI Taxonomy" id="1309411"/>
    <lineage>
        <taxon>Bacteria</taxon>
        <taxon>Thermotogati</taxon>
        <taxon>Deinococcota</taxon>
        <taxon>Deinococci</taxon>
        <taxon>Deinococcales</taxon>
        <taxon>Deinococcaceae</taxon>
        <taxon>Deinococcus</taxon>
    </lineage>
</organism>
<dbReference type="Proteomes" id="UP001185331">
    <property type="component" value="Unassembled WGS sequence"/>
</dbReference>
<protein>
    <submittedName>
        <fullName evidence="1">Uncharacterized protein</fullName>
    </submittedName>
</protein>
<evidence type="ECO:0000313" key="1">
    <source>
        <dbReference type="EMBL" id="MDR6218745.1"/>
    </source>
</evidence>
<evidence type="ECO:0000313" key="2">
    <source>
        <dbReference type="Proteomes" id="UP001185331"/>
    </source>
</evidence>